<dbReference type="EMBL" id="JAIWYP010000012">
    <property type="protein sequence ID" value="KAH3727165.1"/>
    <property type="molecule type" value="Genomic_DNA"/>
</dbReference>
<dbReference type="InterPro" id="IPR001841">
    <property type="entry name" value="Znf_RING"/>
</dbReference>
<dbReference type="InterPro" id="IPR013083">
    <property type="entry name" value="Znf_RING/FYVE/PHD"/>
</dbReference>
<evidence type="ECO:0000256" key="3">
    <source>
        <dbReference type="PROSITE-ProRule" id="PRU00175"/>
    </source>
</evidence>
<reference evidence="5" key="1">
    <citation type="journal article" date="2019" name="bioRxiv">
        <title>The Genome of the Zebra Mussel, Dreissena polymorpha: A Resource for Invasive Species Research.</title>
        <authorList>
            <person name="McCartney M.A."/>
            <person name="Auch B."/>
            <person name="Kono T."/>
            <person name="Mallez S."/>
            <person name="Zhang Y."/>
            <person name="Obille A."/>
            <person name="Becker A."/>
            <person name="Abrahante J.E."/>
            <person name="Garbe J."/>
            <person name="Badalamenti J.P."/>
            <person name="Herman A."/>
            <person name="Mangelson H."/>
            <person name="Liachko I."/>
            <person name="Sullivan S."/>
            <person name="Sone E.D."/>
            <person name="Koren S."/>
            <person name="Silverstein K.A.T."/>
            <person name="Beckman K.B."/>
            <person name="Gohl D.M."/>
        </authorList>
    </citation>
    <scope>NUCLEOTIDE SEQUENCE</scope>
    <source>
        <strain evidence="5">Duluth1</strain>
        <tissue evidence="5">Whole animal</tissue>
    </source>
</reference>
<dbReference type="PROSITE" id="PS50089">
    <property type="entry name" value="ZF_RING_2"/>
    <property type="match status" value="1"/>
</dbReference>
<proteinExistence type="predicted"/>
<evidence type="ECO:0000256" key="1">
    <source>
        <dbReference type="ARBA" id="ARBA00022771"/>
    </source>
</evidence>
<gene>
    <name evidence="5" type="ORF">DPMN_053092</name>
</gene>
<evidence type="ECO:0000259" key="4">
    <source>
        <dbReference type="PROSITE" id="PS50089"/>
    </source>
</evidence>
<dbReference type="Pfam" id="PF13920">
    <property type="entry name" value="zf-C3HC4_3"/>
    <property type="match status" value="2"/>
</dbReference>
<keyword evidence="6" id="KW-1185">Reference proteome</keyword>
<dbReference type="Gene3D" id="3.30.40.10">
    <property type="entry name" value="Zinc/RING finger domain, C3HC4 (zinc finger)"/>
    <property type="match status" value="2"/>
</dbReference>
<keyword evidence="1 3" id="KW-0479">Metal-binding</keyword>
<protein>
    <recommendedName>
        <fullName evidence="4">RING-type domain-containing protein</fullName>
    </recommendedName>
</protein>
<organism evidence="5 6">
    <name type="scientific">Dreissena polymorpha</name>
    <name type="common">Zebra mussel</name>
    <name type="synonym">Mytilus polymorpha</name>
    <dbReference type="NCBI Taxonomy" id="45954"/>
    <lineage>
        <taxon>Eukaryota</taxon>
        <taxon>Metazoa</taxon>
        <taxon>Spiralia</taxon>
        <taxon>Lophotrochozoa</taxon>
        <taxon>Mollusca</taxon>
        <taxon>Bivalvia</taxon>
        <taxon>Autobranchia</taxon>
        <taxon>Heteroconchia</taxon>
        <taxon>Euheterodonta</taxon>
        <taxon>Imparidentia</taxon>
        <taxon>Neoheterodontei</taxon>
        <taxon>Myida</taxon>
        <taxon>Dreissenoidea</taxon>
        <taxon>Dreissenidae</taxon>
        <taxon>Dreissena</taxon>
    </lineage>
</organism>
<dbReference type="AlphaFoldDB" id="A0A9D4HQE4"/>
<name>A0A9D4HQE4_DREPO</name>
<keyword evidence="1 3" id="KW-0863">Zinc-finger</keyword>
<dbReference type="Proteomes" id="UP000828390">
    <property type="component" value="Unassembled WGS sequence"/>
</dbReference>
<evidence type="ECO:0000313" key="6">
    <source>
        <dbReference type="Proteomes" id="UP000828390"/>
    </source>
</evidence>
<dbReference type="GO" id="GO:0008270">
    <property type="term" value="F:zinc ion binding"/>
    <property type="evidence" value="ECO:0007669"/>
    <property type="project" value="UniProtKB-KW"/>
</dbReference>
<keyword evidence="2" id="KW-0862">Zinc</keyword>
<sequence>MGSINRDLITENARLKDCVCCSRCRVSYKNVLFVPCCHLLMCMRCSARFRVCPECNTNIEDRIIAILTPLIETIYSENARLKSELYCNQCKVQKTDALFFPCHHHLLCMSCAKNLNICIACKTKIDSVKQTIMP</sequence>
<evidence type="ECO:0000313" key="5">
    <source>
        <dbReference type="EMBL" id="KAH3727165.1"/>
    </source>
</evidence>
<comment type="caution">
    <text evidence="5">The sequence shown here is derived from an EMBL/GenBank/DDBJ whole genome shotgun (WGS) entry which is preliminary data.</text>
</comment>
<evidence type="ECO:0000256" key="2">
    <source>
        <dbReference type="ARBA" id="ARBA00022833"/>
    </source>
</evidence>
<accession>A0A9D4HQE4</accession>
<feature type="domain" description="RING-type" evidence="4">
    <location>
        <begin position="21"/>
        <end position="56"/>
    </location>
</feature>
<reference evidence="5" key="2">
    <citation type="submission" date="2020-11" db="EMBL/GenBank/DDBJ databases">
        <authorList>
            <person name="McCartney M.A."/>
            <person name="Auch B."/>
            <person name="Kono T."/>
            <person name="Mallez S."/>
            <person name="Becker A."/>
            <person name="Gohl D.M."/>
            <person name="Silverstein K.A.T."/>
            <person name="Koren S."/>
            <person name="Bechman K.B."/>
            <person name="Herman A."/>
            <person name="Abrahante J.E."/>
            <person name="Garbe J."/>
        </authorList>
    </citation>
    <scope>NUCLEOTIDE SEQUENCE</scope>
    <source>
        <strain evidence="5">Duluth1</strain>
        <tissue evidence="5">Whole animal</tissue>
    </source>
</reference>